<reference evidence="1" key="1">
    <citation type="submission" date="2020-07" db="EMBL/GenBank/DDBJ databases">
        <title>Multicomponent nature underlies the extraordinary mechanical properties of spider dragline silk.</title>
        <authorList>
            <person name="Kono N."/>
            <person name="Nakamura H."/>
            <person name="Mori M."/>
            <person name="Yoshida Y."/>
            <person name="Ohtoshi R."/>
            <person name="Malay A.D."/>
            <person name="Moran D.A.P."/>
            <person name="Tomita M."/>
            <person name="Numata K."/>
            <person name="Arakawa K."/>
        </authorList>
    </citation>
    <scope>NUCLEOTIDE SEQUENCE</scope>
</reference>
<proteinExistence type="predicted"/>
<sequence>MKFLIDTGSGVFCMPPPKCKNIAPNHSLELFTANNTKIKAFGTKTINLSFGLRRNIKWDFIIDAVSIPIVGADFLANFGLIVNLKQRKLIDTLTNLSSLNNLERNNQLHIKTVSETST</sequence>
<name>A0A8X6L922_TRICU</name>
<dbReference type="AlphaFoldDB" id="A0A8X6L922"/>
<dbReference type="Proteomes" id="UP000887116">
    <property type="component" value="Unassembled WGS sequence"/>
</dbReference>
<dbReference type="OrthoDB" id="6420822at2759"/>
<comment type="caution">
    <text evidence="1">The sequence shown here is derived from an EMBL/GenBank/DDBJ whole genome shotgun (WGS) entry which is preliminary data.</text>
</comment>
<dbReference type="InterPro" id="IPR021109">
    <property type="entry name" value="Peptidase_aspartic_dom_sf"/>
</dbReference>
<dbReference type="SUPFAM" id="SSF50630">
    <property type="entry name" value="Acid proteases"/>
    <property type="match status" value="1"/>
</dbReference>
<evidence type="ECO:0000313" key="2">
    <source>
        <dbReference type="Proteomes" id="UP000887116"/>
    </source>
</evidence>
<gene>
    <name evidence="1" type="primary">RF55_14628</name>
    <name evidence="1" type="ORF">TNCT_297521</name>
</gene>
<organism evidence="1 2">
    <name type="scientific">Trichonephila clavata</name>
    <name type="common">Joro spider</name>
    <name type="synonym">Nephila clavata</name>
    <dbReference type="NCBI Taxonomy" id="2740835"/>
    <lineage>
        <taxon>Eukaryota</taxon>
        <taxon>Metazoa</taxon>
        <taxon>Ecdysozoa</taxon>
        <taxon>Arthropoda</taxon>
        <taxon>Chelicerata</taxon>
        <taxon>Arachnida</taxon>
        <taxon>Araneae</taxon>
        <taxon>Araneomorphae</taxon>
        <taxon>Entelegynae</taxon>
        <taxon>Araneoidea</taxon>
        <taxon>Nephilidae</taxon>
        <taxon>Trichonephila</taxon>
    </lineage>
</organism>
<accession>A0A8X6L922</accession>
<protein>
    <submittedName>
        <fullName evidence="1">Gag-pol polyprotein</fullName>
    </submittedName>
</protein>
<evidence type="ECO:0000313" key="1">
    <source>
        <dbReference type="EMBL" id="GFR00985.1"/>
    </source>
</evidence>
<dbReference type="Gene3D" id="2.40.70.10">
    <property type="entry name" value="Acid Proteases"/>
    <property type="match status" value="1"/>
</dbReference>
<keyword evidence="2" id="KW-1185">Reference proteome</keyword>
<dbReference type="EMBL" id="BMAO01025179">
    <property type="protein sequence ID" value="GFR00985.1"/>
    <property type="molecule type" value="Genomic_DNA"/>
</dbReference>